<keyword evidence="2" id="KW-1185">Reference proteome</keyword>
<accession>A0ABQ7JGC0</accession>
<protein>
    <submittedName>
        <fullName evidence="1">Uncharacterized protein</fullName>
    </submittedName>
</protein>
<evidence type="ECO:0000313" key="2">
    <source>
        <dbReference type="Proteomes" id="UP000823046"/>
    </source>
</evidence>
<organism evidence="1 2">
    <name type="scientific">Cardiosporidium cionae</name>
    <dbReference type="NCBI Taxonomy" id="476202"/>
    <lineage>
        <taxon>Eukaryota</taxon>
        <taxon>Sar</taxon>
        <taxon>Alveolata</taxon>
        <taxon>Apicomplexa</taxon>
        <taxon>Aconoidasida</taxon>
        <taxon>Nephromycida</taxon>
        <taxon>Cardiosporidium</taxon>
    </lineage>
</organism>
<gene>
    <name evidence="1" type="ORF">IE077_004219</name>
</gene>
<sequence length="72" mass="8090">MRKFHQALKSCNSLSVKRPDLLICQALAALSLVRSDRQLEALDICANLEKNPLVDGKILDYIEIVYKDASQC</sequence>
<evidence type="ECO:0000313" key="1">
    <source>
        <dbReference type="EMBL" id="KAF8823044.1"/>
    </source>
</evidence>
<proteinExistence type="predicted"/>
<dbReference type="Proteomes" id="UP000823046">
    <property type="component" value="Unassembled WGS sequence"/>
</dbReference>
<dbReference type="EMBL" id="JADAQX010000005">
    <property type="protein sequence ID" value="KAF8823044.1"/>
    <property type="molecule type" value="Genomic_DNA"/>
</dbReference>
<reference evidence="1 2" key="1">
    <citation type="journal article" date="2020" name="bioRxiv">
        <title>Metabolic contributions of an alphaproteobacterial endosymbiont in the apicomplexan Cardiosporidium cionae.</title>
        <authorList>
            <person name="Hunter E.S."/>
            <person name="Paight C.J."/>
            <person name="Lane C.E."/>
        </authorList>
    </citation>
    <scope>NUCLEOTIDE SEQUENCE [LARGE SCALE GENOMIC DNA]</scope>
    <source>
        <strain evidence="1">ESH_2018</strain>
    </source>
</reference>
<comment type="caution">
    <text evidence="1">The sequence shown here is derived from an EMBL/GenBank/DDBJ whole genome shotgun (WGS) entry which is preliminary data.</text>
</comment>
<name>A0ABQ7JGC0_9APIC</name>